<keyword evidence="4" id="KW-1185">Reference proteome</keyword>
<organism evidence="3 4">
    <name type="scientific">Hymenobacter aquaticus</name>
    <dbReference type="NCBI Taxonomy" id="1867101"/>
    <lineage>
        <taxon>Bacteria</taxon>
        <taxon>Pseudomonadati</taxon>
        <taxon>Bacteroidota</taxon>
        <taxon>Cytophagia</taxon>
        <taxon>Cytophagales</taxon>
        <taxon>Hymenobacteraceae</taxon>
        <taxon>Hymenobacter</taxon>
    </lineage>
</organism>
<protein>
    <submittedName>
        <fullName evidence="3">Uncharacterized protein</fullName>
    </submittedName>
</protein>
<comment type="caution">
    <text evidence="3">The sequence shown here is derived from an EMBL/GenBank/DDBJ whole genome shotgun (WGS) entry which is preliminary data.</text>
</comment>
<dbReference type="RefSeq" id="WP_135463290.1">
    <property type="nucleotide sequence ID" value="NZ_SRLC01000001.1"/>
</dbReference>
<name>A0A4Z0Q960_9BACT</name>
<evidence type="ECO:0000256" key="1">
    <source>
        <dbReference type="SAM" id="MobiDB-lite"/>
    </source>
</evidence>
<feature type="signal peptide" evidence="2">
    <location>
        <begin position="1"/>
        <end position="20"/>
    </location>
</feature>
<feature type="chain" id="PRO_5021255543" evidence="2">
    <location>
        <begin position="21"/>
        <end position="288"/>
    </location>
</feature>
<keyword evidence="2" id="KW-0732">Signal</keyword>
<proteinExistence type="predicted"/>
<dbReference type="EMBL" id="SRLC01000001">
    <property type="protein sequence ID" value="TGE25713.1"/>
    <property type="molecule type" value="Genomic_DNA"/>
</dbReference>
<sequence length="288" mass="31318">MTLRLSALLLALALSSPLLAQQAPRQLNTLPALPDSARRPGRQPQVPPPAVEVVAPPSQPAAPAQQPVNEPTRYLVGLKNGTVYKAYDVELKQPLFGRSHILLDDRQRVEMSEVSFYEDETGHYVRALLPKASKETTLRRDKVGRLSLYSITSSQYAGSGYSPYGYGGRYGGYGGPVYRTVKTEYFSKDNGPIQNMSLRNLSVATADNAGSTALLMQARRYQTYSTLSYVAAAGTVAAGLFATLNPRNSGVSPLVYASIPLGILPVIWGSRQQKSIRQAIALYNRGLQ</sequence>
<evidence type="ECO:0000256" key="2">
    <source>
        <dbReference type="SAM" id="SignalP"/>
    </source>
</evidence>
<dbReference type="Proteomes" id="UP000297549">
    <property type="component" value="Unassembled WGS sequence"/>
</dbReference>
<feature type="region of interest" description="Disordered" evidence="1">
    <location>
        <begin position="31"/>
        <end position="67"/>
    </location>
</feature>
<reference evidence="3 4" key="1">
    <citation type="submission" date="2019-04" db="EMBL/GenBank/DDBJ databases">
        <authorList>
            <person name="Feng G."/>
            <person name="Zhang J."/>
            <person name="Zhu H."/>
        </authorList>
    </citation>
    <scope>NUCLEOTIDE SEQUENCE [LARGE SCALE GENOMIC DNA]</scope>
    <source>
        <strain evidence="3 4">JCM 31653</strain>
    </source>
</reference>
<feature type="compositionally biased region" description="Low complexity" evidence="1">
    <location>
        <begin position="51"/>
        <end position="67"/>
    </location>
</feature>
<dbReference type="OrthoDB" id="879752at2"/>
<accession>A0A4Z0Q960</accession>
<evidence type="ECO:0000313" key="3">
    <source>
        <dbReference type="EMBL" id="TGE25713.1"/>
    </source>
</evidence>
<evidence type="ECO:0000313" key="4">
    <source>
        <dbReference type="Proteomes" id="UP000297549"/>
    </source>
</evidence>
<dbReference type="AlphaFoldDB" id="A0A4Z0Q960"/>
<gene>
    <name evidence="3" type="ORF">E5K00_11130</name>
</gene>